<keyword evidence="3" id="KW-1185">Reference proteome</keyword>
<sequence>MTTLQRSHTTTLNRNFSSSSVSSDTFSVQKKKSGSLKYAKSLRNLFQKASPPPPLPQVSLVTSHAPQLPKLTITNPTPTTPTFPSFDDVFDSPLFSEDANTMNASIGSMSPLSHKSVGQQPLPLQESMLQPVIHKPSSDGTQQDDKQNICKHASSPSRTLSQANTEAADGGCPIFEEILNLHQLQEMNDHTSLAVPFLDFVQDEMKKLDEQTLLCFLEREDEIDELLHHIDKTCSTLDIMESEIRRYRLMLLAVSEETDMLNTQSKNLARLRKETRSSRKTKSGDRKSEKVCHDRYS</sequence>
<feature type="region of interest" description="Disordered" evidence="1">
    <location>
        <begin position="265"/>
        <end position="297"/>
    </location>
</feature>
<feature type="compositionally biased region" description="Polar residues" evidence="1">
    <location>
        <begin position="1"/>
        <end position="15"/>
    </location>
</feature>
<dbReference type="RefSeq" id="XP_066068001.1">
    <property type="nucleotide sequence ID" value="XM_066211904.1"/>
</dbReference>
<feature type="compositionally biased region" description="Polar residues" evidence="1">
    <location>
        <begin position="154"/>
        <end position="165"/>
    </location>
</feature>
<feature type="compositionally biased region" description="Basic and acidic residues" evidence="1">
    <location>
        <begin position="271"/>
        <end position="297"/>
    </location>
</feature>
<name>A0AAJ8M156_9TREE</name>
<evidence type="ECO:0000313" key="3">
    <source>
        <dbReference type="Proteomes" id="UP000094043"/>
    </source>
</evidence>
<reference evidence="2" key="3">
    <citation type="submission" date="2024-01" db="EMBL/GenBank/DDBJ databases">
        <authorList>
            <person name="Coelho M.A."/>
            <person name="David-Palma M."/>
            <person name="Shea T."/>
            <person name="Sun S."/>
            <person name="Cuomo C.A."/>
            <person name="Heitman J."/>
        </authorList>
    </citation>
    <scope>NUCLEOTIDE SEQUENCE</scope>
    <source>
        <strain evidence="2">CBS 7841</strain>
    </source>
</reference>
<dbReference type="AlphaFoldDB" id="A0AAJ8M156"/>
<accession>A0AAJ8M156</accession>
<protein>
    <submittedName>
        <fullName evidence="2">Uncharacterized protein</fullName>
    </submittedName>
</protein>
<dbReference type="GeneID" id="91086691"/>
<dbReference type="EMBL" id="CP143786">
    <property type="protein sequence ID" value="WVN87301.1"/>
    <property type="molecule type" value="Genomic_DNA"/>
</dbReference>
<dbReference type="Proteomes" id="UP000094043">
    <property type="component" value="Chromosome 3"/>
</dbReference>
<reference evidence="2" key="2">
    <citation type="journal article" date="2022" name="Elife">
        <title>Obligate sexual reproduction of a homothallic fungus closely related to the Cryptococcus pathogenic species complex.</title>
        <authorList>
            <person name="Passer A.R."/>
            <person name="Clancey S.A."/>
            <person name="Shea T."/>
            <person name="David-Palma M."/>
            <person name="Averette A.F."/>
            <person name="Boekhout T."/>
            <person name="Porcel B.M."/>
            <person name="Nowrousian M."/>
            <person name="Cuomo C.A."/>
            <person name="Sun S."/>
            <person name="Heitman J."/>
            <person name="Coelho M.A."/>
        </authorList>
    </citation>
    <scope>NUCLEOTIDE SEQUENCE</scope>
    <source>
        <strain evidence="2">CBS 7841</strain>
    </source>
</reference>
<organism evidence="2 3">
    <name type="scientific">Cryptococcus depauperatus CBS 7841</name>
    <dbReference type="NCBI Taxonomy" id="1295531"/>
    <lineage>
        <taxon>Eukaryota</taxon>
        <taxon>Fungi</taxon>
        <taxon>Dikarya</taxon>
        <taxon>Basidiomycota</taxon>
        <taxon>Agaricomycotina</taxon>
        <taxon>Tremellomycetes</taxon>
        <taxon>Tremellales</taxon>
        <taxon>Cryptococcaceae</taxon>
        <taxon>Cryptococcus</taxon>
    </lineage>
</organism>
<dbReference type="KEGG" id="cdep:91086691"/>
<evidence type="ECO:0000256" key="1">
    <source>
        <dbReference type="SAM" id="MobiDB-lite"/>
    </source>
</evidence>
<gene>
    <name evidence="2" type="ORF">L203_102479</name>
</gene>
<feature type="region of interest" description="Disordered" evidence="1">
    <location>
        <begin position="1"/>
        <end position="24"/>
    </location>
</feature>
<evidence type="ECO:0000313" key="2">
    <source>
        <dbReference type="EMBL" id="WVN87301.1"/>
    </source>
</evidence>
<feature type="region of interest" description="Disordered" evidence="1">
    <location>
        <begin position="134"/>
        <end position="165"/>
    </location>
</feature>
<proteinExistence type="predicted"/>
<reference evidence="2" key="1">
    <citation type="submission" date="2016-06" db="EMBL/GenBank/DDBJ databases">
        <authorList>
            <person name="Cuomo C."/>
            <person name="Litvintseva A."/>
            <person name="Heitman J."/>
            <person name="Chen Y."/>
            <person name="Sun S."/>
            <person name="Springer D."/>
            <person name="Dromer F."/>
            <person name="Young S."/>
            <person name="Zeng Q."/>
            <person name="Chapman S."/>
            <person name="Gujja S."/>
            <person name="Saif S."/>
            <person name="Birren B."/>
        </authorList>
    </citation>
    <scope>NUCLEOTIDE SEQUENCE</scope>
    <source>
        <strain evidence="2">CBS 7841</strain>
    </source>
</reference>